<evidence type="ECO:0000313" key="2">
    <source>
        <dbReference type="Proteomes" id="UP001055072"/>
    </source>
</evidence>
<accession>A0ACB8U898</accession>
<sequence length="474" mass="53710">MRATMRAAKAVTKGYSDAQSKVRDATKNDTSSPTARELDDIAHLTYSQIDFVEMMEILDKRLNDKGKLWRHVYKALIVVDHLLYNGSPQVFHYCHNNIYVFKTLREFQYIDDNGVDVGQNVRAEAREVTRLLMSPDVLKRERNGGRRNYDDPIRTSSETRRSEERKSSQEKEEARRRRQQMQKEGEDEEMKKAIELSKQAEEERLRKIRESNNGGLFDESSAKPADNVLIDLSDELNATVPVQIQYTQIPLQTQYTSYPNTLQQQFTSFDQPFVQPQYTAVYSSFQPTGNPYQYQYTGQQEAMQAEYARQRAEWQQQQQIQQWQQQTQLLTPPQSTPSQSPMPQTLSPQPTAFKIGSNNPFASNSSTTSSPMPSTSSPYQPTPSPSLTSTTTESERSRMSPATPFSTRSRSRASPHPSVPAGRVSAMGKVGDERYRTLEGLYQGRVGNGEEGVDTFGNVGDLRLGPQATGVRSV</sequence>
<comment type="caution">
    <text evidence="1">The sequence shown here is derived from an EMBL/GenBank/DDBJ whole genome shotgun (WGS) entry which is preliminary data.</text>
</comment>
<proteinExistence type="predicted"/>
<name>A0ACB8U898_9APHY</name>
<reference evidence="1" key="1">
    <citation type="journal article" date="2021" name="Environ. Microbiol.">
        <title>Gene family expansions and transcriptome signatures uncover fungal adaptations to wood decay.</title>
        <authorList>
            <person name="Hage H."/>
            <person name="Miyauchi S."/>
            <person name="Viragh M."/>
            <person name="Drula E."/>
            <person name="Min B."/>
            <person name="Chaduli D."/>
            <person name="Navarro D."/>
            <person name="Favel A."/>
            <person name="Norest M."/>
            <person name="Lesage-Meessen L."/>
            <person name="Balint B."/>
            <person name="Merenyi Z."/>
            <person name="de Eugenio L."/>
            <person name="Morin E."/>
            <person name="Martinez A.T."/>
            <person name="Baldrian P."/>
            <person name="Stursova M."/>
            <person name="Martinez M.J."/>
            <person name="Novotny C."/>
            <person name="Magnuson J.K."/>
            <person name="Spatafora J.W."/>
            <person name="Maurice S."/>
            <person name="Pangilinan J."/>
            <person name="Andreopoulos W."/>
            <person name="LaButti K."/>
            <person name="Hundley H."/>
            <person name="Na H."/>
            <person name="Kuo A."/>
            <person name="Barry K."/>
            <person name="Lipzen A."/>
            <person name="Henrissat B."/>
            <person name="Riley R."/>
            <person name="Ahrendt S."/>
            <person name="Nagy L.G."/>
            <person name="Grigoriev I.V."/>
            <person name="Martin F."/>
            <person name="Rosso M.N."/>
        </authorList>
    </citation>
    <scope>NUCLEOTIDE SEQUENCE</scope>
    <source>
        <strain evidence="1">CBS 384.51</strain>
    </source>
</reference>
<organism evidence="1 2">
    <name type="scientific">Irpex rosettiformis</name>
    <dbReference type="NCBI Taxonomy" id="378272"/>
    <lineage>
        <taxon>Eukaryota</taxon>
        <taxon>Fungi</taxon>
        <taxon>Dikarya</taxon>
        <taxon>Basidiomycota</taxon>
        <taxon>Agaricomycotina</taxon>
        <taxon>Agaricomycetes</taxon>
        <taxon>Polyporales</taxon>
        <taxon>Irpicaceae</taxon>
        <taxon>Irpex</taxon>
    </lineage>
</organism>
<protein>
    <submittedName>
        <fullName evidence="1">Uncharacterized protein</fullName>
    </submittedName>
</protein>
<keyword evidence="2" id="KW-1185">Reference proteome</keyword>
<dbReference type="Proteomes" id="UP001055072">
    <property type="component" value="Unassembled WGS sequence"/>
</dbReference>
<evidence type="ECO:0000313" key="1">
    <source>
        <dbReference type="EMBL" id="KAI0090537.1"/>
    </source>
</evidence>
<gene>
    <name evidence="1" type="ORF">BDY19DRAFT_935724</name>
</gene>
<dbReference type="EMBL" id="MU274907">
    <property type="protein sequence ID" value="KAI0090537.1"/>
    <property type="molecule type" value="Genomic_DNA"/>
</dbReference>